<organism evidence="2 3">
    <name type="scientific">Pristionchus entomophagus</name>
    <dbReference type="NCBI Taxonomy" id="358040"/>
    <lineage>
        <taxon>Eukaryota</taxon>
        <taxon>Metazoa</taxon>
        <taxon>Ecdysozoa</taxon>
        <taxon>Nematoda</taxon>
        <taxon>Chromadorea</taxon>
        <taxon>Rhabditida</taxon>
        <taxon>Rhabditina</taxon>
        <taxon>Diplogasteromorpha</taxon>
        <taxon>Diplogasteroidea</taxon>
        <taxon>Neodiplogasteridae</taxon>
        <taxon>Pristionchus</taxon>
    </lineage>
</organism>
<comment type="caution">
    <text evidence="2">The sequence shown here is derived from an EMBL/GenBank/DDBJ whole genome shotgun (WGS) entry which is preliminary data.</text>
</comment>
<gene>
    <name evidence="2" type="ORF">PENTCL1PPCAC_3699</name>
</gene>
<name>A0AAV5SJD9_9BILA</name>
<accession>A0AAV5SJD9</accession>
<dbReference type="Gene3D" id="1.10.196.10">
    <property type="match status" value="1"/>
</dbReference>
<dbReference type="InterPro" id="IPR024066">
    <property type="entry name" value="RGS_subdom1/3"/>
</dbReference>
<dbReference type="EMBL" id="BTSX01000001">
    <property type="protein sequence ID" value="GMS81524.1"/>
    <property type="molecule type" value="Genomic_DNA"/>
</dbReference>
<reference evidence="2" key="1">
    <citation type="submission" date="2023-10" db="EMBL/GenBank/DDBJ databases">
        <title>Genome assembly of Pristionchus species.</title>
        <authorList>
            <person name="Yoshida K."/>
            <person name="Sommer R.J."/>
        </authorList>
    </citation>
    <scope>NUCLEOTIDE SEQUENCE</scope>
    <source>
        <strain evidence="2">RS0144</strain>
    </source>
</reference>
<dbReference type="PROSITE" id="PS50132">
    <property type="entry name" value="RGS"/>
    <property type="match status" value="1"/>
</dbReference>
<dbReference type="AlphaFoldDB" id="A0AAV5SJD9"/>
<proteinExistence type="predicted"/>
<dbReference type="InterPro" id="IPR036305">
    <property type="entry name" value="RGS_sf"/>
</dbReference>
<keyword evidence="3" id="KW-1185">Reference proteome</keyword>
<evidence type="ECO:0000259" key="1">
    <source>
        <dbReference type="PROSITE" id="PS50132"/>
    </source>
</evidence>
<feature type="domain" description="RGS" evidence="1">
    <location>
        <begin position="48"/>
        <end position="68"/>
    </location>
</feature>
<sequence>MNAFCVKRTINCSTGVSAKVSANEPRDSTPQYSNERLTYDTIFAWSQSFENLMRNRAGQRYFAEFLKS</sequence>
<protein>
    <recommendedName>
        <fullName evidence="1">RGS domain-containing protein</fullName>
    </recommendedName>
</protein>
<evidence type="ECO:0000313" key="3">
    <source>
        <dbReference type="Proteomes" id="UP001432027"/>
    </source>
</evidence>
<dbReference type="SUPFAM" id="SSF48097">
    <property type="entry name" value="Regulator of G-protein signaling, RGS"/>
    <property type="match status" value="1"/>
</dbReference>
<dbReference type="Proteomes" id="UP001432027">
    <property type="component" value="Unassembled WGS sequence"/>
</dbReference>
<dbReference type="InterPro" id="IPR016137">
    <property type="entry name" value="RGS"/>
</dbReference>
<evidence type="ECO:0000313" key="2">
    <source>
        <dbReference type="EMBL" id="GMS81524.1"/>
    </source>
</evidence>
<feature type="non-terminal residue" evidence="2">
    <location>
        <position position="68"/>
    </location>
</feature>